<feature type="domain" description="GW" evidence="9">
    <location>
        <begin position="281"/>
        <end position="362"/>
    </location>
</feature>
<dbReference type="Pfam" id="PF13457">
    <property type="entry name" value="GW"/>
    <property type="match status" value="4"/>
</dbReference>
<evidence type="ECO:0000256" key="4">
    <source>
        <dbReference type="ARBA" id="ARBA00022729"/>
    </source>
</evidence>
<evidence type="ECO:0000256" key="2">
    <source>
        <dbReference type="ARBA" id="ARBA00010266"/>
    </source>
</evidence>
<dbReference type="PANTHER" id="PTHR33308:SF9">
    <property type="entry name" value="PEPTIDOGLYCAN HYDROLASE FLGJ"/>
    <property type="match status" value="1"/>
</dbReference>
<protein>
    <submittedName>
        <fullName evidence="10">SH3-like domain-containing protein</fullName>
    </submittedName>
</protein>
<evidence type="ECO:0000256" key="5">
    <source>
        <dbReference type="ARBA" id="ARBA00022801"/>
    </source>
</evidence>
<dbReference type="InterPro" id="IPR038200">
    <property type="entry name" value="GW_dom_sf"/>
</dbReference>
<dbReference type="InterPro" id="IPR051056">
    <property type="entry name" value="Glycosyl_Hydrolase_73"/>
</dbReference>
<keyword evidence="6" id="KW-0961">Cell wall biogenesis/degradation</keyword>
<dbReference type="GO" id="GO:0071555">
    <property type="term" value="P:cell wall organization"/>
    <property type="evidence" value="ECO:0007669"/>
    <property type="project" value="UniProtKB-KW"/>
</dbReference>
<dbReference type="GO" id="GO:0004040">
    <property type="term" value="F:amidase activity"/>
    <property type="evidence" value="ECO:0007669"/>
    <property type="project" value="InterPro"/>
</dbReference>
<evidence type="ECO:0000256" key="3">
    <source>
        <dbReference type="ARBA" id="ARBA00022525"/>
    </source>
</evidence>
<dbReference type="RefSeq" id="WP_209531453.1">
    <property type="nucleotide sequence ID" value="NZ_JAEEGA010000018.1"/>
</dbReference>
<feature type="signal peptide" evidence="8">
    <location>
        <begin position="1"/>
        <end position="24"/>
    </location>
</feature>
<dbReference type="Pfam" id="PF01832">
    <property type="entry name" value="Glucosaminidase"/>
    <property type="match status" value="1"/>
</dbReference>
<evidence type="ECO:0000256" key="8">
    <source>
        <dbReference type="SAM" id="SignalP"/>
    </source>
</evidence>
<dbReference type="SMART" id="SM00047">
    <property type="entry name" value="LYZ2"/>
    <property type="match status" value="1"/>
</dbReference>
<feature type="chain" id="PRO_5037692656" evidence="8">
    <location>
        <begin position="25"/>
        <end position="617"/>
    </location>
</feature>
<feature type="domain" description="GW" evidence="9">
    <location>
        <begin position="455"/>
        <end position="534"/>
    </location>
</feature>
<dbReference type="Proteomes" id="UP000674938">
    <property type="component" value="Unassembled WGS sequence"/>
</dbReference>
<keyword evidence="3" id="KW-0964">Secreted</keyword>
<comment type="caution">
    <text evidence="10">The sequence shown here is derived from an EMBL/GenBank/DDBJ whole genome shotgun (WGS) entry which is preliminary data.</text>
</comment>
<feature type="domain" description="GW" evidence="9">
    <location>
        <begin position="539"/>
        <end position="617"/>
    </location>
</feature>
<comment type="subcellular location">
    <subcellularLocation>
        <location evidence="1">Secreted</location>
    </subcellularLocation>
</comment>
<evidence type="ECO:0000256" key="1">
    <source>
        <dbReference type="ARBA" id="ARBA00004613"/>
    </source>
</evidence>
<feature type="domain" description="GW" evidence="9">
    <location>
        <begin position="369"/>
        <end position="448"/>
    </location>
</feature>
<name>A0A940P8G6_9ENTE</name>
<organism evidence="10 11">
    <name type="scientific">Vagococcus allomyrinae</name>
    <dbReference type="NCBI Taxonomy" id="2794353"/>
    <lineage>
        <taxon>Bacteria</taxon>
        <taxon>Bacillati</taxon>
        <taxon>Bacillota</taxon>
        <taxon>Bacilli</taxon>
        <taxon>Lactobacillales</taxon>
        <taxon>Enterococcaceae</taxon>
        <taxon>Vagococcus</taxon>
    </lineage>
</organism>
<dbReference type="InterPro" id="IPR002901">
    <property type="entry name" value="MGlyc_endo_b_GlcNAc-like_dom"/>
</dbReference>
<dbReference type="SUPFAM" id="SSF82057">
    <property type="entry name" value="Prokaryotic SH3-related domain"/>
    <property type="match status" value="4"/>
</dbReference>
<reference evidence="10" key="1">
    <citation type="submission" date="2020-12" db="EMBL/GenBank/DDBJ databases">
        <title>Vagococcus allomyrinae sp. nov. and Enterococcus lavae sp. nov., isolated from the larvae of Allomyrina dichotoma.</title>
        <authorList>
            <person name="Lee S.D."/>
        </authorList>
    </citation>
    <scope>NUCLEOTIDE SEQUENCE</scope>
    <source>
        <strain evidence="10">BWB3-3</strain>
    </source>
</reference>
<dbReference type="PROSITE" id="PS51780">
    <property type="entry name" value="GW"/>
    <property type="match status" value="4"/>
</dbReference>
<dbReference type="PRINTS" id="PR01002">
    <property type="entry name" value="FLGFLGJ"/>
</dbReference>
<feature type="region of interest" description="Disordered" evidence="7">
    <location>
        <begin position="34"/>
        <end position="91"/>
    </location>
</feature>
<dbReference type="PANTHER" id="PTHR33308">
    <property type="entry name" value="PEPTIDOGLYCAN HYDROLASE FLGJ"/>
    <property type="match status" value="1"/>
</dbReference>
<feature type="compositionally biased region" description="Polar residues" evidence="7">
    <location>
        <begin position="35"/>
        <end position="45"/>
    </location>
</feature>
<dbReference type="NCBIfam" id="NF033202">
    <property type="entry name" value="GW_glycos_SH3"/>
    <property type="match status" value="1"/>
</dbReference>
<evidence type="ECO:0000313" key="11">
    <source>
        <dbReference type="Proteomes" id="UP000674938"/>
    </source>
</evidence>
<dbReference type="Gene3D" id="2.30.30.170">
    <property type="match status" value="4"/>
</dbReference>
<dbReference type="EMBL" id="JAEEGA010000018">
    <property type="protein sequence ID" value="MBP1043639.1"/>
    <property type="molecule type" value="Genomic_DNA"/>
</dbReference>
<comment type="similarity">
    <text evidence="2">Belongs to the glycosyl hydrolase 73 family.</text>
</comment>
<sequence>MKKVLTGLMCGVLLMSSLSLSASADSFENNRKIENSTTNSVNPSFDSTDLSTSESDDENNEVAEQSLESSTEISNQDLKMNSTELEGTTEETEELKEVINQDEIRSQAMSQLRVRSSVQESFIASVSAGAVRLGQQYGLYPSVMIAQASLESNWGRSTLAKAPNYNLFGIKGEYNGNYVLMDTLEWDAQNNKWITIKAKFRKYPNYEESMRDNAVLLRNGLTWDSSFYKGTWVENAKNYKEATAFLTGRYATDPKYDSKLNEIIGANSLDQFDKKYDTIISQKPVNRSVSRIILTNGTHGLYNGIFNTNFNVKWIGSNSNYGGKIAYITAEAVTNRSTYLKFEIDGKVIGWMDKRSFDMAPFDQIVTRKALNNIEAKIITTAGNHGLYNGIFNTNENVRWIGSSNSYPNRFAVLTEEVQTTRATYIKFKIDGKDIGWMDKRAFNMNPFDQVMSRKTLNNVEAKIITTAGEHGLYNGVFNTNSSVKWIGSSNSYPNRFVVLTEEVQTTRATYIKFKIDGKEIGWMDKRAFNMSPFDQIVSEKKLNNVKATIITTEGNHGLYNGVFNTNSSVKWIGSSNSYPNRSVIQIKEVKTTRATYVNFKINDKEIGWMDKRAFSY</sequence>
<dbReference type="GO" id="GO:0005576">
    <property type="term" value="C:extracellular region"/>
    <property type="evidence" value="ECO:0007669"/>
    <property type="project" value="UniProtKB-SubCell"/>
</dbReference>
<evidence type="ECO:0000256" key="6">
    <source>
        <dbReference type="ARBA" id="ARBA00023316"/>
    </source>
</evidence>
<keyword evidence="4 8" id="KW-0732">Signal</keyword>
<evidence type="ECO:0000256" key="7">
    <source>
        <dbReference type="SAM" id="MobiDB-lite"/>
    </source>
</evidence>
<proteinExistence type="inferred from homology"/>
<keyword evidence="11" id="KW-1185">Reference proteome</keyword>
<dbReference type="AlphaFoldDB" id="A0A940P8G6"/>
<dbReference type="InterPro" id="IPR025987">
    <property type="entry name" value="GW_dom"/>
</dbReference>
<gene>
    <name evidence="10" type="ORF">I6N95_21665</name>
</gene>
<keyword evidence="5" id="KW-0378">Hydrolase</keyword>
<evidence type="ECO:0000313" key="10">
    <source>
        <dbReference type="EMBL" id="MBP1043639.1"/>
    </source>
</evidence>
<dbReference type="Gene3D" id="4.10.80.30">
    <property type="entry name" value="DNA polymerase, domain 6"/>
    <property type="match status" value="1"/>
</dbReference>
<evidence type="ECO:0000259" key="9">
    <source>
        <dbReference type="PROSITE" id="PS51780"/>
    </source>
</evidence>
<dbReference type="Gene3D" id="1.10.530.10">
    <property type="match status" value="1"/>
</dbReference>
<feature type="compositionally biased region" description="Polar residues" evidence="7">
    <location>
        <begin position="62"/>
        <end position="82"/>
    </location>
</feature>
<accession>A0A940P8G6</accession>